<dbReference type="InterPro" id="IPR047589">
    <property type="entry name" value="DUF11_rpt"/>
</dbReference>
<dbReference type="Gene3D" id="2.60.40.10">
    <property type="entry name" value="Immunoglobulins"/>
    <property type="match status" value="4"/>
</dbReference>
<dbReference type="Gene3D" id="2.60.120.200">
    <property type="match status" value="1"/>
</dbReference>
<dbReference type="eggNOG" id="COG3291">
    <property type="taxonomic scope" value="Bacteria"/>
</dbReference>
<dbReference type="eggNOG" id="COG4886">
    <property type="taxonomic scope" value="Bacteria"/>
</dbReference>
<dbReference type="PROSITE" id="PS01180">
    <property type="entry name" value="CUB"/>
    <property type="match status" value="1"/>
</dbReference>
<evidence type="ECO:0000313" key="7">
    <source>
        <dbReference type="Proteomes" id="UP000029554"/>
    </source>
</evidence>
<dbReference type="CDD" id="cd00063">
    <property type="entry name" value="FN3"/>
    <property type="match status" value="3"/>
</dbReference>
<organism evidence="6 7">
    <name type="scientific">Flavobacterium aquatile LMG 4008 = ATCC 11947</name>
    <dbReference type="NCBI Taxonomy" id="1453498"/>
    <lineage>
        <taxon>Bacteria</taxon>
        <taxon>Pseudomonadati</taxon>
        <taxon>Bacteroidota</taxon>
        <taxon>Flavobacteriia</taxon>
        <taxon>Flavobacteriales</taxon>
        <taxon>Flavobacteriaceae</taxon>
        <taxon>Flavobacterium</taxon>
    </lineage>
</organism>
<dbReference type="eggNOG" id="COG4733">
    <property type="taxonomic scope" value="Bacteria"/>
</dbReference>
<evidence type="ECO:0000259" key="4">
    <source>
        <dbReference type="PROSITE" id="PS01180"/>
    </source>
</evidence>
<evidence type="ECO:0000313" key="6">
    <source>
        <dbReference type="EMBL" id="KGD67887.1"/>
    </source>
</evidence>
<dbReference type="SUPFAM" id="SSF49265">
    <property type="entry name" value="Fibronectin type III"/>
    <property type="match status" value="2"/>
</dbReference>
<dbReference type="NCBIfam" id="NF038128">
    <property type="entry name" value="choice_anch_J"/>
    <property type="match status" value="1"/>
</dbReference>
<dbReference type="OrthoDB" id="1110367at2"/>
<dbReference type="SMART" id="SM00060">
    <property type="entry name" value="FN3"/>
    <property type="match status" value="4"/>
</dbReference>
<dbReference type="Gene3D" id="2.60.40.740">
    <property type="match status" value="1"/>
</dbReference>
<dbReference type="InterPro" id="IPR003961">
    <property type="entry name" value="FN3_dom"/>
</dbReference>
<dbReference type="SMART" id="SM00042">
    <property type="entry name" value="CUB"/>
    <property type="match status" value="2"/>
</dbReference>
<keyword evidence="7" id="KW-1185">Reference proteome</keyword>
<name>A0A095STG3_9FLAO</name>
<keyword evidence="1" id="KW-0732">Signal</keyword>
<feature type="domain" description="Fibronectin type-III" evidence="5">
    <location>
        <begin position="437"/>
        <end position="529"/>
    </location>
</feature>
<dbReference type="PROSITE" id="PS50853">
    <property type="entry name" value="FN3"/>
    <property type="match status" value="4"/>
</dbReference>
<evidence type="ECO:0000256" key="2">
    <source>
        <dbReference type="ARBA" id="ARBA00022737"/>
    </source>
</evidence>
<sequence>MKKELLLTFYALFFLIFTGHSQTTFFEGFENTTGPSTAPATTWTLESGNWSVFDNGIGLAQRWQINNTVSTPPLVYAGSNAAYVNRELLTINTTSEDYLTTPLVTIPPNGQLRFFSRTFTNGNQETLYQIKIAPATASPTNPAAYTILVEYNENELTTTIDGVQNPFNIYTEKVVDIPTDFGPQVYISFVRRFTQTTSTLGGDRWLLDNVRISPKCLNPSALTASGILFNQANLSWDNPSGSSSWEIEIIPETDSPSGTGIIYNGTLPFIATGLTPNTTYKYYVRSLCEDGLASDWVSSSTFTTQIEPPSCGDVFSDTGGVNANYSNNSDVTTIICPENTGETVTVTFTNFNTEAIFDGLYVFNGNSINASQITSENPSGNVPGSLAGSFWGTTNPGSFTSSSPDGCLTFRFRSSASIPAPGWTANVTCGIPPSCSKPISLIKSNITTTSITLGWTNTNSASQWQILALPCNSEEPNSSTTGWITANSNPYTIIGLNPDTCYKLYVRAACTSTNFSDWSSPISGTTLIAPSVCGGTFSDPGGVSSNYSNNSNSITTICPEVPGEVVTVTFTSFNTQTSADGLYIHNGNSTSAPLFSSGNPAGSVPGGIAGAYWGTTNPGSFTSTSTDGCLTFRFRSGSAINTSGWTSNITCGPLTCPKPESFITSAITQSSVNLNWYETGTATSWQVLALPCGSPFPTNTVNGWITAQTNPFVLNGLNPDTCYDIYIRSICSENDLSNWSGPKTINTLIAPPVCGGTFLDAGGSSNNYLNNTNTTWTICPTVTGEQVEVTFTSFATENDVDLLKVYDGNSTSAPLLGTYSGLNLPPQIAASSANGCLTFVFTSDNFNSNSGWTANITCTPQPTCLKPTNLTILQINSQSASLSWTEQGLANSWEVIVLPISSSAPNEGTSGVIVNSPNYIKTGLTAGVQYKFWVRSICAINDSSAWKSSNTFVLTTSCIDSAPLCDLGFASYTNTVGVSSIGNGIGCLGATPNPTWFSFQIATSGTINFLISQVSTTGAPLDVDFILWGPISQGNCSSLFDFPNDNTAIPNNIVDCSFSTSSIEYVNIFDAQAGEIYILLMTNFSNQPGTTTFNLQNSTSSLNCEGLKLTAFLDTNNNGLKDNSEQNFPLGQFNYTVNNGINHNIITPNGFYYIFDYNTDNTYNFNYSINPLYSSMYSVTTPSYSNINYQPDGNNEYFFPISIQQNYDEIEVSITPINAPIAGGNYKNKITYKNNGNQTIPNGNLTFNCNPSTTINSISQSETTPIANGFVYNFTNLLPFQTRSIEVNIQVPPIPTTNIGDLLTNTATITIPTTDIYLANNSASNTQIVAAAYDPNDKTEAHGLTIQHNQFTVNDYLYYTIRFENTGTASAQRVKITDVLDSKIDETSILMVSASHYYTLDRIANNLTWSFDNIQLPPSIPNSDSTTGKGYISFKVKLKPGFAIGDIIPNTANIFFDTNPAIVTNTFNTEFVTTLNNLYFDSGNFILYPNPATDLVQISSSINSGDIESIVIFDVLGKVVKKVEAVNSNQTNISVSELSSGVYMVEVITENNLKQVKKLVIK</sequence>
<dbReference type="SUPFAM" id="SSF49854">
    <property type="entry name" value="Spermadhesin, CUB domain"/>
    <property type="match status" value="3"/>
</dbReference>
<dbReference type="NCBIfam" id="TIGR04183">
    <property type="entry name" value="Por_Secre_tail"/>
    <property type="match status" value="1"/>
</dbReference>
<dbReference type="PANTHER" id="PTHR24251:SF37">
    <property type="entry name" value="CUB DOMAIN-CONTAINING PROTEIN"/>
    <property type="match status" value="1"/>
</dbReference>
<feature type="domain" description="Fibronectin type-III" evidence="5">
    <location>
        <begin position="658"/>
        <end position="750"/>
    </location>
</feature>
<evidence type="ECO:0000259" key="5">
    <source>
        <dbReference type="PROSITE" id="PS50853"/>
    </source>
</evidence>
<dbReference type="Proteomes" id="UP000029554">
    <property type="component" value="Unassembled WGS sequence"/>
</dbReference>
<dbReference type="PANTHER" id="PTHR24251">
    <property type="entry name" value="OVOCHYMASE-RELATED"/>
    <property type="match status" value="1"/>
</dbReference>
<dbReference type="STRING" id="1453498.LG45_06150"/>
<feature type="domain" description="Fibronectin type-III" evidence="5">
    <location>
        <begin position="218"/>
        <end position="307"/>
    </location>
</feature>
<evidence type="ECO:0000256" key="1">
    <source>
        <dbReference type="ARBA" id="ARBA00022729"/>
    </source>
</evidence>
<dbReference type="RefSeq" id="WP_035125452.1">
    <property type="nucleotide sequence ID" value="NZ_JRHH01000003.1"/>
</dbReference>
<dbReference type="InterPro" id="IPR055353">
    <property type="entry name" value="DUF7619"/>
</dbReference>
<keyword evidence="2" id="KW-0677">Repeat</keyword>
<protein>
    <recommendedName>
        <fullName evidence="8">Adhesin</fullName>
    </recommendedName>
</protein>
<dbReference type="Pfam" id="PF18962">
    <property type="entry name" value="Por_Secre_tail"/>
    <property type="match status" value="1"/>
</dbReference>
<keyword evidence="3" id="KW-1015">Disulfide bond</keyword>
<dbReference type="CDD" id="cd00041">
    <property type="entry name" value="CUB"/>
    <property type="match status" value="2"/>
</dbReference>
<comment type="caution">
    <text evidence="6">The sequence shown here is derived from an EMBL/GenBank/DDBJ whole genome shotgun (WGS) entry which is preliminary data.</text>
</comment>
<dbReference type="Pfam" id="PF00041">
    <property type="entry name" value="fn3"/>
    <property type="match status" value="1"/>
</dbReference>
<dbReference type="InterPro" id="IPR035914">
    <property type="entry name" value="Sperma_CUB_dom_sf"/>
</dbReference>
<dbReference type="InterPro" id="IPR026444">
    <property type="entry name" value="Secre_tail"/>
</dbReference>
<dbReference type="Gene3D" id="2.60.120.290">
    <property type="entry name" value="Spermadhesin, CUB domain"/>
    <property type="match status" value="3"/>
</dbReference>
<gene>
    <name evidence="6" type="ORF">LG45_06150</name>
</gene>
<dbReference type="InterPro" id="IPR013783">
    <property type="entry name" value="Ig-like_fold"/>
</dbReference>
<reference evidence="6 7" key="1">
    <citation type="submission" date="2014-09" db="EMBL/GenBank/DDBJ databases">
        <title>Whole Genome Shotgun of Flavobacterium aquatile LMG 4008.</title>
        <authorList>
            <person name="Gale A.N."/>
            <person name="Pipes S.E."/>
            <person name="Newman J.D."/>
        </authorList>
    </citation>
    <scope>NUCLEOTIDE SEQUENCE [LARGE SCALE GENOMIC DNA]</scope>
    <source>
        <strain evidence="6 7">LMG 4008</strain>
    </source>
</reference>
<feature type="domain" description="CUB" evidence="4">
    <location>
        <begin position="754"/>
        <end position="859"/>
    </location>
</feature>
<dbReference type="Pfam" id="PF00431">
    <property type="entry name" value="CUB"/>
    <property type="match status" value="1"/>
</dbReference>
<evidence type="ECO:0008006" key="8">
    <source>
        <dbReference type="Google" id="ProtNLM"/>
    </source>
</evidence>
<dbReference type="EMBL" id="JRHH01000003">
    <property type="protein sequence ID" value="KGD67887.1"/>
    <property type="molecule type" value="Genomic_DNA"/>
</dbReference>
<dbReference type="NCBIfam" id="TIGR01451">
    <property type="entry name" value="B_ant_repeat"/>
    <property type="match status" value="1"/>
</dbReference>
<accession>A0A095STG3</accession>
<dbReference type="InterPro" id="IPR036116">
    <property type="entry name" value="FN3_sf"/>
</dbReference>
<evidence type="ECO:0000256" key="3">
    <source>
        <dbReference type="ARBA" id="ARBA00023157"/>
    </source>
</evidence>
<proteinExistence type="predicted"/>
<feature type="domain" description="Fibronectin type-III" evidence="5">
    <location>
        <begin position="866"/>
        <end position="958"/>
    </location>
</feature>
<dbReference type="Pfam" id="PF24595">
    <property type="entry name" value="DUF7619"/>
    <property type="match status" value="1"/>
</dbReference>
<dbReference type="InterPro" id="IPR000859">
    <property type="entry name" value="CUB_dom"/>
</dbReference>